<protein>
    <submittedName>
        <fullName evidence="2">Uncharacterized protein</fullName>
    </submittedName>
</protein>
<proteinExistence type="predicted"/>
<dbReference type="Proteomes" id="UP000683000">
    <property type="component" value="Unassembled WGS sequence"/>
</dbReference>
<feature type="region of interest" description="Disordered" evidence="1">
    <location>
        <begin position="551"/>
        <end position="618"/>
    </location>
</feature>
<dbReference type="AlphaFoldDB" id="A0A8I3ABK0"/>
<reference evidence="2" key="1">
    <citation type="submission" date="2021-03" db="EMBL/GenBank/DDBJ databases">
        <title>Evolutionary innovations through gain and loss of genes in the ectomycorrhizal Boletales.</title>
        <authorList>
            <person name="Wu G."/>
            <person name="Miyauchi S."/>
            <person name="Morin E."/>
            <person name="Yang Z.-L."/>
            <person name="Xu J."/>
            <person name="Martin F.M."/>
        </authorList>
    </citation>
    <scope>NUCLEOTIDE SEQUENCE</scope>
    <source>
        <strain evidence="2">BR01</strain>
    </source>
</reference>
<comment type="caution">
    <text evidence="2">The sequence shown here is derived from an EMBL/GenBank/DDBJ whole genome shotgun (WGS) entry which is preliminary data.</text>
</comment>
<organism evidence="2 3">
    <name type="scientific">Boletus reticuloceps</name>
    <dbReference type="NCBI Taxonomy" id="495285"/>
    <lineage>
        <taxon>Eukaryota</taxon>
        <taxon>Fungi</taxon>
        <taxon>Dikarya</taxon>
        <taxon>Basidiomycota</taxon>
        <taxon>Agaricomycotina</taxon>
        <taxon>Agaricomycetes</taxon>
        <taxon>Agaricomycetidae</taxon>
        <taxon>Boletales</taxon>
        <taxon>Boletineae</taxon>
        <taxon>Boletaceae</taxon>
        <taxon>Boletoideae</taxon>
        <taxon>Boletus</taxon>
    </lineage>
</organism>
<feature type="region of interest" description="Disordered" evidence="1">
    <location>
        <begin position="454"/>
        <end position="473"/>
    </location>
</feature>
<accession>A0A8I3ABK0</accession>
<dbReference type="EMBL" id="JAGFBS010000012">
    <property type="protein sequence ID" value="KAG6376370.1"/>
    <property type="molecule type" value="Genomic_DNA"/>
</dbReference>
<sequence length="646" mass="70525">MTAFIHHFPSPSSPPPSPNVVLDDMPTAPVDLIDGSDVHHDSPAILPLLPDPNDHDQDLHDIDIHASSFPTIPDSIPVLSIHDTSVYYSSFPDCNPFSHSLPPYPYPQDTHLPHPDLHFVLHNDSNTPFVHNSPHMSPKHLHHSQDIALRGASSLHDSRSHSAQSPPSFAYLSPLHLHGLACPLDQDSPPFAVPSSPPKPPILTHTLLPPIVQSNPAELSRADIEAGIPIFLSFCDSSSPQNRPAIKRTVPGSPSQVDPCAAAFLRDQLGEAKWDTFCARLSERRLGPIKSKIRVRGKILSDDTSPPPGATAIDFLVKVEIVKEVLRTYVPHPYNPLKSLTHPYPHSLSGSVTLTRSTILVLSGWSNTQFSYWARRAEGISVLAAHDERLHAVALALQERINAGGVLLDGADETEVYSTQRCPNVTGKGLDIIIEDVKKRTGLSPFLRGKHSSLDPFGSTNSDKDAGPGHPHGVTAAPIYMPTFQAMEYSHAPAITASAESPIGRRPRKKRRISVADSVSSYGSCSAMKVDPFDEPTNHFSLLLADHPRLTPDQESVSSSDMQPISPPSSITLPQLLDAPRVDENGLSPYELSSHGMHSADDGRPEYFPVSHSRSDLDNSDAEFFSRKRYCGLTERNLEKRPKLSA</sequence>
<keyword evidence="3" id="KW-1185">Reference proteome</keyword>
<gene>
    <name evidence="2" type="ORF">JVT61DRAFT_2355</name>
</gene>
<evidence type="ECO:0000313" key="2">
    <source>
        <dbReference type="EMBL" id="KAG6376370.1"/>
    </source>
</evidence>
<evidence type="ECO:0000256" key="1">
    <source>
        <dbReference type="SAM" id="MobiDB-lite"/>
    </source>
</evidence>
<name>A0A8I3ABK0_9AGAM</name>
<evidence type="ECO:0000313" key="3">
    <source>
        <dbReference type="Proteomes" id="UP000683000"/>
    </source>
</evidence>
<dbReference type="OrthoDB" id="2860408at2759"/>
<feature type="compositionally biased region" description="Polar residues" evidence="1">
    <location>
        <begin position="553"/>
        <end position="573"/>
    </location>
</feature>